<reference evidence="1 2" key="1">
    <citation type="submission" date="2010-01" db="EMBL/GenBank/DDBJ databases">
        <authorList>
            <person name="Muzny D."/>
            <person name="Qin X."/>
            <person name="Deng J."/>
            <person name="Jiang H."/>
            <person name="Liu Y."/>
            <person name="Qu J."/>
            <person name="Song X.-Z."/>
            <person name="Zhang L."/>
            <person name="Thornton R."/>
            <person name="Coyle M."/>
            <person name="Francisco L."/>
            <person name="Jackson L."/>
            <person name="Javaid M."/>
            <person name="Korchina V."/>
            <person name="Kovar C."/>
            <person name="Mata R."/>
            <person name="Mathew T."/>
            <person name="Ngo R."/>
            <person name="Nguyen L."/>
            <person name="Nguyen N."/>
            <person name="Okwuonu G."/>
            <person name="Ongeri F."/>
            <person name="Pham C."/>
            <person name="Simmons D."/>
            <person name="Wilczek-Boney K."/>
            <person name="Hale W."/>
            <person name="Jakkamsetti A."/>
            <person name="Pham P."/>
            <person name="Ruth R."/>
            <person name="San Lucas F."/>
            <person name="Warren J."/>
            <person name="Zhang J."/>
            <person name="Zhao Z."/>
            <person name="Zhou C."/>
            <person name="Zhu D."/>
            <person name="Lee S."/>
            <person name="Bess C."/>
            <person name="Blankenburg K."/>
            <person name="Forbes L."/>
            <person name="Fu Q."/>
            <person name="Gubbala S."/>
            <person name="Hirani K."/>
            <person name="Jayaseelan J.C."/>
            <person name="Lara F."/>
            <person name="Munidasa M."/>
            <person name="Palculict T."/>
            <person name="Patil S."/>
            <person name="Pu L.-L."/>
            <person name="Saada N."/>
            <person name="Tang L."/>
            <person name="Weissenberger G."/>
            <person name="Zhu Y."/>
            <person name="Hemphill L."/>
            <person name="Shang Y."/>
            <person name="Youmans B."/>
            <person name="Ayvaz T."/>
            <person name="Ross M."/>
            <person name="Santibanez J."/>
            <person name="Aqrawi P."/>
            <person name="Gross S."/>
            <person name="Joshi V."/>
            <person name="Fowler G."/>
            <person name="Nazareth L."/>
            <person name="Reid J."/>
            <person name="Worley K."/>
            <person name="Petrosino J."/>
            <person name="Highlander S."/>
            <person name="Gibbs R."/>
        </authorList>
    </citation>
    <scope>NUCLEOTIDE SEQUENCE [LARGE SCALE GENOMIC DNA]</scope>
    <source>
        <strain evidence="1 2">DSM 4582</strain>
    </source>
</reference>
<evidence type="ECO:0000313" key="2">
    <source>
        <dbReference type="Proteomes" id="UP000005723"/>
    </source>
</evidence>
<dbReference type="HOGENOM" id="CLU_2958176_0_0_6"/>
<dbReference type="AlphaFoldDB" id="D4E2Y6"/>
<accession>D4E2Y6</accession>
<comment type="caution">
    <text evidence="1">The sequence shown here is derived from an EMBL/GenBank/DDBJ whole genome shotgun (WGS) entry which is preliminary data.</text>
</comment>
<name>D4E2Y6_SEROD</name>
<dbReference type="EMBL" id="ADBY01000042">
    <property type="protein sequence ID" value="EFE95900.1"/>
    <property type="molecule type" value="Genomic_DNA"/>
</dbReference>
<sequence>MFVSNQIGATLGKARFLRIAVKWAILTRWLVFSADLLWARRMANSDLIISRQAISPAAG</sequence>
<proteinExistence type="predicted"/>
<keyword evidence="2" id="KW-1185">Reference proteome</keyword>
<dbReference type="Proteomes" id="UP000005723">
    <property type="component" value="Unassembled WGS sequence"/>
</dbReference>
<gene>
    <name evidence="1" type="ORF">HMPREF0758_2536</name>
</gene>
<organism evidence="1 2">
    <name type="scientific">Serratia odorifera DSM 4582</name>
    <dbReference type="NCBI Taxonomy" id="667129"/>
    <lineage>
        <taxon>Bacteria</taxon>
        <taxon>Pseudomonadati</taxon>
        <taxon>Pseudomonadota</taxon>
        <taxon>Gammaproteobacteria</taxon>
        <taxon>Enterobacterales</taxon>
        <taxon>Yersiniaceae</taxon>
        <taxon>Serratia</taxon>
    </lineage>
</organism>
<protein>
    <submittedName>
        <fullName evidence="1">Uncharacterized protein</fullName>
    </submittedName>
</protein>
<evidence type="ECO:0000313" key="1">
    <source>
        <dbReference type="EMBL" id="EFE95900.1"/>
    </source>
</evidence>